<evidence type="ECO:0000313" key="3">
    <source>
        <dbReference type="Proteomes" id="UP001140206"/>
    </source>
</evidence>
<dbReference type="EMBL" id="JAMFTS010000001">
    <property type="protein sequence ID" value="KAJ4805243.1"/>
    <property type="molecule type" value="Genomic_DNA"/>
</dbReference>
<keyword evidence="3" id="KW-1185">Reference proteome</keyword>
<reference evidence="2" key="1">
    <citation type="submission" date="2022-08" db="EMBL/GenBank/DDBJ databases">
        <authorList>
            <person name="Marques A."/>
        </authorList>
    </citation>
    <scope>NUCLEOTIDE SEQUENCE</scope>
    <source>
        <strain evidence="2">RhyPub2mFocal</strain>
        <tissue evidence="2">Leaves</tissue>
    </source>
</reference>
<dbReference type="GO" id="GO:0000124">
    <property type="term" value="C:SAGA complex"/>
    <property type="evidence" value="ECO:0007669"/>
    <property type="project" value="InterPro"/>
</dbReference>
<dbReference type="PANTHER" id="PTHR47805:SF1">
    <property type="entry name" value="SAGA-ASSOCIATED FACTOR 73"/>
    <property type="match status" value="1"/>
</dbReference>
<dbReference type="PANTHER" id="PTHR47805">
    <property type="entry name" value="SAGA-ASSOCIATED FACTOR 73"/>
    <property type="match status" value="1"/>
</dbReference>
<name>A0AAV8GHV6_9POAL</name>
<accession>A0AAV8GHV6</accession>
<dbReference type="InterPro" id="IPR037804">
    <property type="entry name" value="SGF73"/>
</dbReference>
<evidence type="ECO:0000313" key="2">
    <source>
        <dbReference type="EMBL" id="KAJ4805243.1"/>
    </source>
</evidence>
<sequence length="349" mass="38988">MVCMLGRWRMADVVKLLKVENHSEVTSEEINDEKIANQLLHKGFLDADEANLLQEEDMHVFGYKPMADPLHLVCCNSCQKPVRASQYTAHAERCSPLTSKRDSPSGINNAVKASKPPTRKGRKTSDVSTSDQNASIGIKVKKELVDKSHGQLAIGMENHNLSSGGGHGSTVTVQETDDTNFSSTSSRDMPHPLATKMYRCQRNSQLRFELSQIYHGACGDGYFGNCSDLGSMQANGVVNSHTSSHIDLPHEVDKNRYVQTKQSKLYQKEAILPQGAVNGLSNGRYHSMNPNCENSVKQYSQHPCHFWIKLLAETTKVFNNLVWILSDYFIASQAPVHVYMTFWMHMLDA</sequence>
<feature type="region of interest" description="Disordered" evidence="1">
    <location>
        <begin position="89"/>
        <end position="133"/>
    </location>
</feature>
<proteinExistence type="predicted"/>
<protein>
    <submittedName>
        <fullName evidence="2">SAGA-associated factor 11</fullName>
    </submittedName>
</protein>
<gene>
    <name evidence="2" type="ORF">LUZ62_017809</name>
</gene>
<organism evidence="2 3">
    <name type="scientific">Rhynchospora pubera</name>
    <dbReference type="NCBI Taxonomy" id="906938"/>
    <lineage>
        <taxon>Eukaryota</taxon>
        <taxon>Viridiplantae</taxon>
        <taxon>Streptophyta</taxon>
        <taxon>Embryophyta</taxon>
        <taxon>Tracheophyta</taxon>
        <taxon>Spermatophyta</taxon>
        <taxon>Magnoliopsida</taxon>
        <taxon>Liliopsida</taxon>
        <taxon>Poales</taxon>
        <taxon>Cyperaceae</taxon>
        <taxon>Cyperoideae</taxon>
        <taxon>Rhynchosporeae</taxon>
        <taxon>Rhynchospora</taxon>
    </lineage>
</organism>
<comment type="caution">
    <text evidence="2">The sequence shown here is derived from an EMBL/GenBank/DDBJ whole genome shotgun (WGS) entry which is preliminary data.</text>
</comment>
<dbReference type="AlphaFoldDB" id="A0AAV8GHV6"/>
<evidence type="ECO:0000256" key="1">
    <source>
        <dbReference type="SAM" id="MobiDB-lite"/>
    </source>
</evidence>
<dbReference type="Proteomes" id="UP001140206">
    <property type="component" value="Chromosome 1"/>
</dbReference>